<accession>A0A7C9QX48</accession>
<evidence type="ECO:0000256" key="12">
    <source>
        <dbReference type="ARBA" id="ARBA00023012"/>
    </source>
</evidence>
<dbReference type="CDD" id="cd00088">
    <property type="entry name" value="HPT"/>
    <property type="match status" value="1"/>
</dbReference>
<comment type="catalytic activity">
    <reaction evidence="1">
        <text>ATP + protein L-histidine = ADP + protein N-phospho-L-histidine.</text>
        <dbReference type="EC" id="2.7.13.3"/>
    </reaction>
</comment>
<evidence type="ECO:0000256" key="9">
    <source>
        <dbReference type="ARBA" id="ARBA00022777"/>
    </source>
</evidence>
<dbReference type="PROSITE" id="PS50110">
    <property type="entry name" value="RESPONSE_REGULATORY"/>
    <property type="match status" value="2"/>
</dbReference>
<keyword evidence="7 18" id="KW-0812">Transmembrane</keyword>
<evidence type="ECO:0000256" key="10">
    <source>
        <dbReference type="ARBA" id="ARBA00022840"/>
    </source>
</evidence>
<protein>
    <recommendedName>
        <fullName evidence="15">Sensory/regulatory protein RpfC</fullName>
        <ecNumber evidence="3">2.7.13.3</ecNumber>
    </recommendedName>
</protein>
<dbReference type="Pfam" id="PF00072">
    <property type="entry name" value="Response_reg"/>
    <property type="match status" value="2"/>
</dbReference>
<comment type="caution">
    <text evidence="22">The sequence shown here is derived from an EMBL/GenBank/DDBJ whole genome shotgun (WGS) entry which is preliminary data.</text>
</comment>
<dbReference type="SUPFAM" id="SSF47384">
    <property type="entry name" value="Homodimeric domain of signal transducing histidine kinase"/>
    <property type="match status" value="1"/>
</dbReference>
<evidence type="ECO:0000256" key="6">
    <source>
        <dbReference type="ARBA" id="ARBA00022679"/>
    </source>
</evidence>
<proteinExistence type="predicted"/>
<evidence type="ECO:0000256" key="8">
    <source>
        <dbReference type="ARBA" id="ARBA00022741"/>
    </source>
</evidence>
<dbReference type="InterPro" id="IPR036641">
    <property type="entry name" value="HPT_dom_sf"/>
</dbReference>
<evidence type="ECO:0000256" key="15">
    <source>
        <dbReference type="ARBA" id="ARBA00068150"/>
    </source>
</evidence>
<dbReference type="InterPro" id="IPR005467">
    <property type="entry name" value="His_kinase_dom"/>
</dbReference>
<evidence type="ECO:0000259" key="20">
    <source>
        <dbReference type="PROSITE" id="PS50110"/>
    </source>
</evidence>
<evidence type="ECO:0000256" key="4">
    <source>
        <dbReference type="ARBA" id="ARBA00022475"/>
    </source>
</evidence>
<evidence type="ECO:0000256" key="14">
    <source>
        <dbReference type="ARBA" id="ARBA00064003"/>
    </source>
</evidence>
<dbReference type="PROSITE" id="PS50109">
    <property type="entry name" value="HIS_KIN"/>
    <property type="match status" value="1"/>
</dbReference>
<dbReference type="Pfam" id="PF00512">
    <property type="entry name" value="HisKA"/>
    <property type="match status" value="1"/>
</dbReference>
<dbReference type="InterPro" id="IPR008207">
    <property type="entry name" value="Sig_transdc_His_kin_Hpt_dom"/>
</dbReference>
<evidence type="ECO:0000259" key="19">
    <source>
        <dbReference type="PROSITE" id="PS50109"/>
    </source>
</evidence>
<dbReference type="Gene3D" id="3.30.565.10">
    <property type="entry name" value="Histidine kinase-like ATPase, C-terminal domain"/>
    <property type="match status" value="1"/>
</dbReference>
<dbReference type="SMART" id="SM00388">
    <property type="entry name" value="HisKA"/>
    <property type="match status" value="1"/>
</dbReference>
<dbReference type="FunFam" id="3.30.565.10:FF:000010">
    <property type="entry name" value="Sensor histidine kinase RcsC"/>
    <property type="match status" value="1"/>
</dbReference>
<dbReference type="Gene3D" id="1.10.287.130">
    <property type="match status" value="1"/>
</dbReference>
<evidence type="ECO:0000256" key="18">
    <source>
        <dbReference type="SAM" id="Phobius"/>
    </source>
</evidence>
<feature type="domain" description="Response regulatory" evidence="20">
    <location>
        <begin position="535"/>
        <end position="656"/>
    </location>
</feature>
<sequence length="945" mass="101595">MTENRGIAGAWRGNAHPLTRMGLMLVTFLVGFVLLLVMHEVFTGLIDELDRSTENEKARLAIGELIIQDIARIESGIYKMATTRNATGLELARDDLKAQILALGRKLDVLEDGGVVEDVVRLNLEDREEMQRTIRYQPPADSQKFVLEIIELRPKLYDIDRRVNEINALLVRRNAQFDANNIGESRESAAQVQMALRKFSSLLVRMRENAGRLFYHASRRMENLAVEIDSRKQRFGAIQAGMAVATVILVLALASWVARQILGGHILLRSMLEDLRKAKLGADAANQAKSEFLATMSHEIRTPMNGIIGMTSLLLDTPLDKDQTHFANTIRVSADSLLTIINDILDFSKLEAGKLEFEETSFELGPLVEGVVDILAPRLRDKDVDLSTFIPPQARGRFRGDSGRLRQVLLNLAGNAVKFTDHGGIAIELDVSEMEDGRARLRVTVTDTGIGIPEEARPRLFGTFTQAEASTARRFGGSGLGLAICRRIVLMMDGDIGFDSTEGVGSTFWFEVPLRRDGDMAGDDGDDLLPLAGLRLLVVDDNAVNREIFVRQCAAWGAEVEVAGDGRAGLIAARAAAAAGRGFDAAVLDYLMPDMTGIDLSVILRGDAALAGLPLLLATSSAAPEIVARAGALNVGSVLLKPVRQSALLDALLALTGRAGEGAAARPALPADDTVAAVPLRILVAEDNAINQQVAVGLLGKLGHRADVADDGAEAVVMVERCDYDLVLMDMQMPRVDGLAATRMIRAVSGPKSQVTIIAMTANAMAADRDSCIAAGMDDFIAKPIDRRRLAEILERWGERLLEQRNRRGAPPCAPCAPAAPCASAAAEEEPLVDQEAQEDLADALGAEEFGELLRLYLNGVPAALDKVVQAVAAGDVPAIASSAHAVKGAAANMGFRRLAADAARLERAAKAGETAVDDLLAALRLSAEATLAQSTEIEVQNVRT</sequence>
<keyword evidence="23" id="KW-1185">Reference proteome</keyword>
<evidence type="ECO:0000256" key="17">
    <source>
        <dbReference type="PROSITE-ProRule" id="PRU00169"/>
    </source>
</evidence>
<reference evidence="22 23" key="1">
    <citation type="submission" date="2020-02" db="EMBL/GenBank/DDBJ databases">
        <authorList>
            <person name="Dziuba M."/>
            <person name="Kuznetsov B."/>
            <person name="Mardanov A."/>
            <person name="Ravin N."/>
            <person name="Grouzdev D."/>
        </authorList>
    </citation>
    <scope>NUCLEOTIDE SEQUENCE [LARGE SCALE GENOMIC DNA]</scope>
    <source>
        <strain evidence="22 23">SpK</strain>
    </source>
</reference>
<dbReference type="GO" id="GO:0000155">
    <property type="term" value="F:phosphorelay sensor kinase activity"/>
    <property type="evidence" value="ECO:0007669"/>
    <property type="project" value="InterPro"/>
</dbReference>
<evidence type="ECO:0000256" key="1">
    <source>
        <dbReference type="ARBA" id="ARBA00000085"/>
    </source>
</evidence>
<dbReference type="RefSeq" id="WP_163683186.1">
    <property type="nucleotide sequence ID" value="NZ_JAAIYP010000047.1"/>
</dbReference>
<evidence type="ECO:0000256" key="2">
    <source>
        <dbReference type="ARBA" id="ARBA00004651"/>
    </source>
</evidence>
<dbReference type="SUPFAM" id="SSF55874">
    <property type="entry name" value="ATPase domain of HSP90 chaperone/DNA topoisomerase II/histidine kinase"/>
    <property type="match status" value="1"/>
</dbReference>
<feature type="modified residue" description="4-aspartylphosphate" evidence="17">
    <location>
        <position position="589"/>
    </location>
</feature>
<keyword evidence="4" id="KW-1003">Cell membrane</keyword>
<dbReference type="InterPro" id="IPR001789">
    <property type="entry name" value="Sig_transdc_resp-reg_receiver"/>
</dbReference>
<dbReference type="PANTHER" id="PTHR45339:SF1">
    <property type="entry name" value="HYBRID SIGNAL TRANSDUCTION HISTIDINE KINASE J"/>
    <property type="match status" value="1"/>
</dbReference>
<keyword evidence="6" id="KW-0808">Transferase</keyword>
<dbReference type="PRINTS" id="PR00344">
    <property type="entry name" value="BCTRLSENSOR"/>
</dbReference>
<keyword evidence="12" id="KW-0902">Two-component regulatory system</keyword>
<dbReference type="CDD" id="cd00082">
    <property type="entry name" value="HisKA"/>
    <property type="match status" value="1"/>
</dbReference>
<evidence type="ECO:0000259" key="21">
    <source>
        <dbReference type="PROSITE" id="PS50894"/>
    </source>
</evidence>
<feature type="domain" description="Histidine kinase" evidence="19">
    <location>
        <begin position="295"/>
        <end position="516"/>
    </location>
</feature>
<dbReference type="FunFam" id="1.10.287.130:FF:000002">
    <property type="entry name" value="Two-component osmosensing histidine kinase"/>
    <property type="match status" value="1"/>
</dbReference>
<evidence type="ECO:0000256" key="7">
    <source>
        <dbReference type="ARBA" id="ARBA00022692"/>
    </source>
</evidence>
<evidence type="ECO:0000256" key="11">
    <source>
        <dbReference type="ARBA" id="ARBA00022989"/>
    </source>
</evidence>
<feature type="domain" description="HPt" evidence="21">
    <location>
        <begin position="846"/>
        <end position="941"/>
    </location>
</feature>
<dbReference type="GO" id="GO:0005886">
    <property type="term" value="C:plasma membrane"/>
    <property type="evidence" value="ECO:0007669"/>
    <property type="project" value="UniProtKB-SubCell"/>
</dbReference>
<keyword evidence="5 17" id="KW-0597">Phosphoprotein</keyword>
<comment type="subcellular location">
    <subcellularLocation>
        <location evidence="2">Cell membrane</location>
        <topology evidence="2">Multi-pass membrane protein</topology>
    </subcellularLocation>
</comment>
<keyword evidence="13 18" id="KW-0472">Membrane</keyword>
<feature type="transmembrane region" description="Helical" evidence="18">
    <location>
        <begin position="21"/>
        <end position="42"/>
    </location>
</feature>
<dbReference type="PROSITE" id="PS50894">
    <property type="entry name" value="HPT"/>
    <property type="match status" value="1"/>
</dbReference>
<name>A0A7C9QX48_9PROT</name>
<feature type="transmembrane region" description="Helical" evidence="18">
    <location>
        <begin position="240"/>
        <end position="258"/>
    </location>
</feature>
<dbReference type="Gene3D" id="1.20.120.160">
    <property type="entry name" value="HPT domain"/>
    <property type="match status" value="1"/>
</dbReference>
<dbReference type="EC" id="2.7.13.3" evidence="3"/>
<dbReference type="InterPro" id="IPR036890">
    <property type="entry name" value="HATPase_C_sf"/>
</dbReference>
<dbReference type="SMART" id="SM00387">
    <property type="entry name" value="HATPase_c"/>
    <property type="match status" value="1"/>
</dbReference>
<evidence type="ECO:0000313" key="22">
    <source>
        <dbReference type="EMBL" id="NFV82301.1"/>
    </source>
</evidence>
<evidence type="ECO:0000256" key="13">
    <source>
        <dbReference type="ARBA" id="ARBA00023136"/>
    </source>
</evidence>
<dbReference type="InterPro" id="IPR036097">
    <property type="entry name" value="HisK_dim/P_sf"/>
</dbReference>
<evidence type="ECO:0000256" key="5">
    <source>
        <dbReference type="ARBA" id="ARBA00022553"/>
    </source>
</evidence>
<organism evidence="22 23">
    <name type="scientific">Magnetospirillum aberrantis SpK</name>
    <dbReference type="NCBI Taxonomy" id="908842"/>
    <lineage>
        <taxon>Bacteria</taxon>
        <taxon>Pseudomonadati</taxon>
        <taxon>Pseudomonadota</taxon>
        <taxon>Alphaproteobacteria</taxon>
        <taxon>Rhodospirillales</taxon>
        <taxon>Rhodospirillaceae</taxon>
        <taxon>Magnetospirillum</taxon>
    </lineage>
</organism>
<dbReference type="SMART" id="SM00073">
    <property type="entry name" value="HPT"/>
    <property type="match status" value="1"/>
</dbReference>
<dbReference type="CDD" id="cd16922">
    <property type="entry name" value="HATPase_EvgS-ArcB-TorS-like"/>
    <property type="match status" value="1"/>
</dbReference>
<dbReference type="SUPFAM" id="SSF52172">
    <property type="entry name" value="CheY-like"/>
    <property type="match status" value="2"/>
</dbReference>
<evidence type="ECO:0000313" key="23">
    <source>
        <dbReference type="Proteomes" id="UP000480684"/>
    </source>
</evidence>
<keyword evidence="10" id="KW-0067">ATP-binding</keyword>
<evidence type="ECO:0000256" key="16">
    <source>
        <dbReference type="PROSITE-ProRule" id="PRU00110"/>
    </source>
</evidence>
<dbReference type="InterPro" id="IPR003661">
    <property type="entry name" value="HisK_dim/P_dom"/>
</dbReference>
<dbReference type="SUPFAM" id="SSF47226">
    <property type="entry name" value="Histidine-containing phosphotransfer domain, HPT domain"/>
    <property type="match status" value="1"/>
</dbReference>
<dbReference type="Pfam" id="PF01627">
    <property type="entry name" value="Hpt"/>
    <property type="match status" value="1"/>
</dbReference>
<dbReference type="SMART" id="SM00448">
    <property type="entry name" value="REC"/>
    <property type="match status" value="2"/>
</dbReference>
<feature type="modified residue" description="4-aspartylphosphate" evidence="17">
    <location>
        <position position="730"/>
    </location>
</feature>
<comment type="subunit">
    <text evidence="14">At low DSF concentrations, interacts with RpfF.</text>
</comment>
<dbReference type="Gene3D" id="3.40.50.2300">
    <property type="match status" value="2"/>
</dbReference>
<gene>
    <name evidence="22" type="ORF">G4223_19495</name>
</gene>
<feature type="modified residue" description="Phosphohistidine" evidence="16">
    <location>
        <position position="885"/>
    </location>
</feature>
<evidence type="ECO:0000256" key="3">
    <source>
        <dbReference type="ARBA" id="ARBA00012438"/>
    </source>
</evidence>
<feature type="domain" description="Response regulatory" evidence="20">
    <location>
        <begin position="681"/>
        <end position="798"/>
    </location>
</feature>
<dbReference type="PANTHER" id="PTHR45339">
    <property type="entry name" value="HYBRID SIGNAL TRANSDUCTION HISTIDINE KINASE J"/>
    <property type="match status" value="1"/>
</dbReference>
<dbReference type="AlphaFoldDB" id="A0A7C9QX48"/>
<dbReference type="InterPro" id="IPR003594">
    <property type="entry name" value="HATPase_dom"/>
</dbReference>
<dbReference type="Proteomes" id="UP000480684">
    <property type="component" value="Unassembled WGS sequence"/>
</dbReference>
<keyword evidence="9" id="KW-0418">Kinase</keyword>
<keyword evidence="8" id="KW-0547">Nucleotide-binding</keyword>
<dbReference type="Pfam" id="PF02518">
    <property type="entry name" value="HATPase_c"/>
    <property type="match status" value="1"/>
</dbReference>
<dbReference type="CDD" id="cd17546">
    <property type="entry name" value="REC_hyHK_CKI1_RcsC-like"/>
    <property type="match status" value="1"/>
</dbReference>
<dbReference type="EMBL" id="JAAIYP010000047">
    <property type="protein sequence ID" value="NFV82301.1"/>
    <property type="molecule type" value="Genomic_DNA"/>
</dbReference>
<dbReference type="GO" id="GO:0005524">
    <property type="term" value="F:ATP binding"/>
    <property type="evidence" value="ECO:0007669"/>
    <property type="project" value="UniProtKB-KW"/>
</dbReference>
<keyword evidence="11 18" id="KW-1133">Transmembrane helix</keyword>
<dbReference type="InterPro" id="IPR011006">
    <property type="entry name" value="CheY-like_superfamily"/>
</dbReference>
<dbReference type="InterPro" id="IPR004358">
    <property type="entry name" value="Sig_transdc_His_kin-like_C"/>
</dbReference>